<dbReference type="EMBL" id="FPAO01000004">
    <property type="protein sequence ID" value="SFT56422.1"/>
    <property type="molecule type" value="Genomic_DNA"/>
</dbReference>
<gene>
    <name evidence="1" type="ORF">SAMN02910340_01196</name>
</gene>
<sequence length="79" mass="9344">MKNLEALNPFTASPQCSLFEDLVLPQTHFEEMDQRPQEVLLCGRSQFAPFLRFPTPEYTNDINYFKLIISKIVFNEKRF</sequence>
<organism evidence="1 2">
    <name type="scientific">Methanosarcina thermophila</name>
    <dbReference type="NCBI Taxonomy" id="2210"/>
    <lineage>
        <taxon>Archaea</taxon>
        <taxon>Methanobacteriati</taxon>
        <taxon>Methanobacteriota</taxon>
        <taxon>Stenosarchaea group</taxon>
        <taxon>Methanomicrobia</taxon>
        <taxon>Methanosarcinales</taxon>
        <taxon>Methanosarcinaceae</taxon>
        <taxon>Methanosarcina</taxon>
    </lineage>
</organism>
<dbReference type="AlphaFoldDB" id="A0A1I6Z174"/>
<reference evidence="1 2" key="1">
    <citation type="submission" date="2016-10" db="EMBL/GenBank/DDBJ databases">
        <authorList>
            <person name="Varghese N."/>
            <person name="Submissions S."/>
        </authorList>
    </citation>
    <scope>NUCLEOTIDE SEQUENCE [LARGE SCALE GENOMIC DNA]</scope>
    <source>
        <strain evidence="1 2">DSM 11855</strain>
    </source>
</reference>
<evidence type="ECO:0000313" key="1">
    <source>
        <dbReference type="EMBL" id="SFT56422.1"/>
    </source>
</evidence>
<proteinExistence type="predicted"/>
<dbReference type="GeneID" id="41601673"/>
<name>A0A1I6Z174_METTE</name>
<evidence type="ECO:0000313" key="2">
    <source>
        <dbReference type="Proteomes" id="UP000323733"/>
    </source>
</evidence>
<keyword evidence="2" id="KW-1185">Reference proteome</keyword>
<accession>A0A1I6Z174</accession>
<protein>
    <submittedName>
        <fullName evidence="1">Uncharacterized protein</fullName>
    </submittedName>
</protein>
<dbReference type="Proteomes" id="UP000323733">
    <property type="component" value="Unassembled WGS sequence"/>
</dbReference>
<dbReference type="RefSeq" id="WP_048166306.1">
    <property type="nucleotide sequence ID" value="NZ_FPAO01000004.1"/>
</dbReference>